<dbReference type="OrthoDB" id="5141876at2"/>
<organism evidence="3 4">
    <name type="scientific">Treponema maltophilum ATCC 51939</name>
    <dbReference type="NCBI Taxonomy" id="1125699"/>
    <lineage>
        <taxon>Bacteria</taxon>
        <taxon>Pseudomonadati</taxon>
        <taxon>Spirochaetota</taxon>
        <taxon>Spirochaetia</taxon>
        <taxon>Spirochaetales</taxon>
        <taxon>Treponemataceae</taxon>
        <taxon>Treponema</taxon>
    </lineage>
</organism>
<dbReference type="HOGENOM" id="CLU_046651_0_1_12"/>
<dbReference type="STRING" id="1125699.HMPREF9194_01365"/>
<dbReference type="InterPro" id="IPR008928">
    <property type="entry name" value="6-hairpin_glycosidase_sf"/>
</dbReference>
<dbReference type="Gene3D" id="1.50.10.10">
    <property type="match status" value="1"/>
</dbReference>
<comment type="caution">
    <text evidence="3">The sequence shown here is derived from an EMBL/GenBank/DDBJ whole genome shotgun (WGS) entry which is preliminary data.</text>
</comment>
<dbReference type="Pfam" id="PF07221">
    <property type="entry name" value="GlcNAc_2-epim"/>
    <property type="match status" value="1"/>
</dbReference>
<dbReference type="EMBL" id="ATFF01000006">
    <property type="protein sequence ID" value="EPF31036.1"/>
    <property type="molecule type" value="Genomic_DNA"/>
</dbReference>
<dbReference type="Proteomes" id="UP000014541">
    <property type="component" value="Unassembled WGS sequence"/>
</dbReference>
<evidence type="ECO:0000313" key="4">
    <source>
        <dbReference type="Proteomes" id="UP000014541"/>
    </source>
</evidence>
<evidence type="ECO:0000256" key="1">
    <source>
        <dbReference type="ARBA" id="ARBA00008558"/>
    </source>
</evidence>
<dbReference type="PANTHER" id="PTHR15108">
    <property type="entry name" value="N-ACYLGLUCOSAMINE-2-EPIMERASE"/>
    <property type="match status" value="1"/>
</dbReference>
<dbReference type="InterPro" id="IPR010819">
    <property type="entry name" value="AGE/CE"/>
</dbReference>
<dbReference type="GO" id="GO:0016853">
    <property type="term" value="F:isomerase activity"/>
    <property type="evidence" value="ECO:0007669"/>
    <property type="project" value="UniProtKB-KW"/>
</dbReference>
<keyword evidence="4" id="KW-1185">Reference proteome</keyword>
<sequence length="415" mass="48335">MRNTIEEFNPKKLIPLYRRSLTDSVLPFWLKYGMDPVHGGIYTGLDRDGNILETDKSVWFQGRALWTFAQAYMATSSYGEKHPEYLDACRSLADFIEKYCTDGSDGRMYFRLTKDGKPVIKRLRYFFSEAFAVIGFASYGRASGKKEYVQKAFDLLKKIERIRTQPGLLIPKFDQTNARSRGFGVPMILLNTAAELRAAVRHFNMDGEAFCTEYMDALLNEIKTYFIRPDLKAVLEQCASDGSVQRDHFEGRLLNPGHAIEGAWFMMKEGLERGDTELQKLGVDMFDWMWERGWDKKYGGIIYFRDIDNKSLSEYWQDMKFWWPQNEAVIASLYAYTITGRKKYKDRFVCAHNYFHERFPDAKYGECYGYFHRDGTLATPLKGNMYKGPFHIPRMYMEGAALLEKLNKKTEKQSV</sequence>
<accession>S3K285</accession>
<dbReference type="FunFam" id="1.50.10.10:FF:000021">
    <property type="entry name" value="N-acylglucosamine 2-epimerase"/>
    <property type="match status" value="1"/>
</dbReference>
<dbReference type="PATRIC" id="fig|1125699.3.peg.1378"/>
<dbReference type="eggNOG" id="COG2942">
    <property type="taxonomic scope" value="Bacteria"/>
</dbReference>
<dbReference type="SUPFAM" id="SSF48208">
    <property type="entry name" value="Six-hairpin glycosidases"/>
    <property type="match status" value="1"/>
</dbReference>
<name>S3K285_TREMA</name>
<dbReference type="GO" id="GO:0005975">
    <property type="term" value="P:carbohydrate metabolic process"/>
    <property type="evidence" value="ECO:0007669"/>
    <property type="project" value="InterPro"/>
</dbReference>
<reference evidence="3 4" key="1">
    <citation type="submission" date="2013-04" db="EMBL/GenBank/DDBJ databases">
        <title>The Genome Sequence of Treponema maltophilum ATCC 51939.</title>
        <authorList>
            <consortium name="The Broad Institute Genomics Platform"/>
            <person name="Earl A."/>
            <person name="Ward D."/>
            <person name="Feldgarden M."/>
            <person name="Gevers D."/>
            <person name="Leonetti C."/>
            <person name="Blanton J.M."/>
            <person name="Dewhirst F.E."/>
            <person name="Izard J."/>
            <person name="Walker B."/>
            <person name="Young S."/>
            <person name="Zeng Q."/>
            <person name="Gargeya S."/>
            <person name="Fitzgerald M."/>
            <person name="Haas B."/>
            <person name="Abouelleil A."/>
            <person name="Allen A.W."/>
            <person name="Alvarado L."/>
            <person name="Arachchi H.M."/>
            <person name="Berlin A.M."/>
            <person name="Chapman S.B."/>
            <person name="Gainer-Dewar J."/>
            <person name="Goldberg J."/>
            <person name="Griggs A."/>
            <person name="Gujja S."/>
            <person name="Hansen M."/>
            <person name="Howarth C."/>
            <person name="Imamovic A."/>
            <person name="Ireland A."/>
            <person name="Larimer J."/>
            <person name="McCowan C."/>
            <person name="Murphy C."/>
            <person name="Pearson M."/>
            <person name="Poon T.W."/>
            <person name="Priest M."/>
            <person name="Roberts A."/>
            <person name="Saif S."/>
            <person name="Shea T."/>
            <person name="Sisk P."/>
            <person name="Sykes S."/>
            <person name="Wortman J."/>
            <person name="Nusbaum C."/>
            <person name="Birren B."/>
        </authorList>
    </citation>
    <scope>NUCLEOTIDE SEQUENCE [LARGE SCALE GENOMIC DNA]</scope>
    <source>
        <strain evidence="3 4">ATCC 51939</strain>
    </source>
</reference>
<evidence type="ECO:0000256" key="2">
    <source>
        <dbReference type="ARBA" id="ARBA00023235"/>
    </source>
</evidence>
<evidence type="ECO:0000313" key="3">
    <source>
        <dbReference type="EMBL" id="EPF31036.1"/>
    </source>
</evidence>
<protein>
    <recommendedName>
        <fullName evidence="5">N-acylglucosamine 2-epimerase</fullName>
    </recommendedName>
</protein>
<dbReference type="AlphaFoldDB" id="S3K285"/>
<proteinExistence type="inferred from homology"/>
<comment type="similarity">
    <text evidence="1">Belongs to the N-acylglucosamine 2-epimerase family.</text>
</comment>
<keyword evidence="2" id="KW-0413">Isomerase</keyword>
<evidence type="ECO:0008006" key="5">
    <source>
        <dbReference type="Google" id="ProtNLM"/>
    </source>
</evidence>
<dbReference type="RefSeq" id="WP_016525647.1">
    <property type="nucleotide sequence ID" value="NZ_KE332518.1"/>
</dbReference>
<gene>
    <name evidence="3" type="ORF">HMPREF9194_01365</name>
</gene>
<dbReference type="InterPro" id="IPR012341">
    <property type="entry name" value="6hp_glycosidase-like_sf"/>
</dbReference>